<organism evidence="2 3">
    <name type="scientific">Streptococcus thermophilus M17PTZA496</name>
    <dbReference type="NCBI Taxonomy" id="1433289"/>
    <lineage>
        <taxon>Bacteria</taxon>
        <taxon>Bacillati</taxon>
        <taxon>Bacillota</taxon>
        <taxon>Bacilli</taxon>
        <taxon>Lactobacillales</taxon>
        <taxon>Streptococcaceae</taxon>
        <taxon>Streptococcus</taxon>
    </lineage>
</organism>
<evidence type="ECO:0000313" key="2">
    <source>
        <dbReference type="EMBL" id="ETW89633.1"/>
    </source>
</evidence>
<feature type="transmembrane region" description="Helical" evidence="1">
    <location>
        <begin position="66"/>
        <end position="88"/>
    </location>
</feature>
<feature type="transmembrane region" description="Helical" evidence="1">
    <location>
        <begin position="100"/>
        <end position="120"/>
    </location>
</feature>
<gene>
    <name evidence="2" type="ORF">X841_05445</name>
</gene>
<feature type="transmembrane region" description="Helical" evidence="1">
    <location>
        <begin position="12"/>
        <end position="28"/>
    </location>
</feature>
<dbReference type="InterPro" id="IPR008875">
    <property type="entry name" value="TraX"/>
</dbReference>
<sequence length="274" mass="32133">MKRLSLSGFQLKYIALITMVFDHIHYFFDYTGKIPIWFAMIGRLAAPLFLFCVIEGFIHTHNRKKYFLKIYSLAIVMGLIQFGFYNFLHPLVRPDGFFPQNMMLSSFAILLVALQGIAWIQEKKYLKGIPTLLFPLLLPWLMVPFYLLSVNKPMFGFLLNLLNFTVLPVHTFINDGGTWLLLTGIAMYLCHRNLKKEVLAFMSVSLVWLLMAIVLSRPSFHDLIFKYFEWMEIFSAPLMLSYNGQRGKGSKYLFYVFYPTHIYLLYALSVIFYR</sequence>
<keyword evidence="1" id="KW-0472">Membrane</keyword>
<dbReference type="PATRIC" id="fig|1433289.7.peg.1106"/>
<keyword evidence="1" id="KW-1133">Transmembrane helix</keyword>
<feature type="transmembrane region" description="Helical" evidence="1">
    <location>
        <begin position="34"/>
        <end position="54"/>
    </location>
</feature>
<dbReference type="AlphaFoldDB" id="A0A0E2Q1J8"/>
<accession>A0A0E2Q1J8</accession>
<feature type="transmembrane region" description="Helical" evidence="1">
    <location>
        <begin position="198"/>
        <end position="217"/>
    </location>
</feature>
<feature type="transmembrane region" description="Helical" evidence="1">
    <location>
        <begin position="252"/>
        <end position="273"/>
    </location>
</feature>
<name>A0A0E2Q1J8_STRTR</name>
<evidence type="ECO:0000313" key="3">
    <source>
        <dbReference type="Proteomes" id="UP000024559"/>
    </source>
</evidence>
<evidence type="ECO:0000256" key="1">
    <source>
        <dbReference type="SAM" id="Phobius"/>
    </source>
</evidence>
<dbReference type="HOGENOM" id="CLU_074054_3_0_9"/>
<dbReference type="Pfam" id="PF05857">
    <property type="entry name" value="TraX"/>
    <property type="match status" value="1"/>
</dbReference>
<dbReference type="EMBL" id="AZJT01000045">
    <property type="protein sequence ID" value="ETW89633.1"/>
    <property type="molecule type" value="Genomic_DNA"/>
</dbReference>
<protein>
    <submittedName>
        <fullName evidence="2">Membrane protein</fullName>
    </submittedName>
</protein>
<proteinExistence type="predicted"/>
<dbReference type="Proteomes" id="UP000024559">
    <property type="component" value="Chromosome"/>
</dbReference>
<feature type="transmembrane region" description="Helical" evidence="1">
    <location>
        <begin position="169"/>
        <end position="191"/>
    </location>
</feature>
<dbReference type="RefSeq" id="WP_011681087.1">
    <property type="nucleotide sequence ID" value="NZ_CM002372.1"/>
</dbReference>
<comment type="caution">
    <text evidence="2">The sequence shown here is derived from an EMBL/GenBank/DDBJ whole genome shotgun (WGS) entry which is preliminary data.</text>
</comment>
<reference evidence="3" key="1">
    <citation type="submission" date="2013-12" db="EMBL/GenBank/DDBJ databases">
        <title>Genome sequences of Streptococcus thermophilus strains MTH17CL396 and M17PTZA496 isolated from Fontina cheese in Valle d'Aosta region (Italy).</title>
        <authorList>
            <person name="Treu L."/>
            <person name="Giacomini A."/>
            <person name="Corich V."/>
            <person name="Vendramin V."/>
            <person name="Bovo B."/>
        </authorList>
    </citation>
    <scope>NUCLEOTIDE SEQUENCE [LARGE SCALE GENOMIC DNA]</scope>
    <source>
        <strain evidence="3">M17PTZA496</strain>
    </source>
</reference>
<feature type="transmembrane region" description="Helical" evidence="1">
    <location>
        <begin position="132"/>
        <end position="149"/>
    </location>
</feature>
<keyword evidence="1" id="KW-0812">Transmembrane</keyword>